<evidence type="ECO:0000313" key="2">
    <source>
        <dbReference type="Proteomes" id="UP000250416"/>
    </source>
</evidence>
<dbReference type="AlphaFoldDB" id="A0AAE8N9T7"/>
<accession>A0AAE8N9T7</accession>
<comment type="caution">
    <text evidence="1">The sequence shown here is derived from an EMBL/GenBank/DDBJ whole genome shotgun (WGS) entry which is preliminary data.</text>
</comment>
<name>A0AAE8N9T7_BURCE</name>
<evidence type="ECO:0000313" key="1">
    <source>
        <dbReference type="EMBL" id="SPV11884.1"/>
    </source>
</evidence>
<organism evidence="1 2">
    <name type="scientific">Burkholderia cepacia</name>
    <name type="common">Pseudomonas cepacia</name>
    <dbReference type="NCBI Taxonomy" id="292"/>
    <lineage>
        <taxon>Bacteria</taxon>
        <taxon>Pseudomonadati</taxon>
        <taxon>Pseudomonadota</taxon>
        <taxon>Betaproteobacteria</taxon>
        <taxon>Burkholderiales</taxon>
        <taxon>Burkholderiaceae</taxon>
        <taxon>Burkholderia</taxon>
        <taxon>Burkholderia cepacia complex</taxon>
    </lineage>
</organism>
<sequence>MRALQIYLDSSDFSNLASPLQCTPERKAVKDFLVEMQESGRIQLRFSAIHVLEAAPVTSDALMLASRRFETIQQLCGARALAHPLDLMKREITAAEGDREMVHDDAFRDDGFWLPSILEPRNVLIDFKSMFSGEIFSLNRDERRRFLKKGEPTDEARHIFRQNIGSFVVELKKQLPLSRFTANLVDQYYAGSIDYATVLNRVRRSITDLNDLAACCRERGELAIPFSRELRELGEELRQLIDDSKRHLDIALQPATAAGVPDKDVTRVISNTFKEAVGKKSGRLAKEIASELIGKQIVPSNPWKSLPGLACNAMLIMHIARRSMILRQPRPPASSDLPDALHAYYLPYVDVFRADAFMAGQIKECSFPFATTVVESFTMLPDVIKKMLERQEKEAEF</sequence>
<reference evidence="1 2" key="1">
    <citation type="submission" date="2018-06" db="EMBL/GenBank/DDBJ databases">
        <authorList>
            <consortium name="Pathogen Informatics"/>
            <person name="Doyle S."/>
        </authorList>
    </citation>
    <scope>NUCLEOTIDE SEQUENCE [LARGE SCALE GENOMIC DNA]</scope>
    <source>
        <strain evidence="1 2">NCTC10661</strain>
    </source>
</reference>
<dbReference type="RefSeq" id="WP_175904210.1">
    <property type="nucleotide sequence ID" value="NZ_CADEUP010000004.1"/>
</dbReference>
<dbReference type="EMBL" id="UARD01000001">
    <property type="protein sequence ID" value="SPV11884.1"/>
    <property type="molecule type" value="Genomic_DNA"/>
</dbReference>
<dbReference type="Proteomes" id="UP000250416">
    <property type="component" value="Unassembled WGS sequence"/>
</dbReference>
<protein>
    <submittedName>
        <fullName evidence="1">Uncharacterized protein</fullName>
    </submittedName>
</protein>
<gene>
    <name evidence="1" type="ORF">NCTC10661_00483</name>
</gene>
<proteinExistence type="predicted"/>